<accession>A0ABY8QUG7</accession>
<dbReference type="InterPro" id="IPR049468">
    <property type="entry name" value="Restrct_endonuc-II-like_dom"/>
</dbReference>
<dbReference type="InterPro" id="IPR025103">
    <property type="entry name" value="DUF4011"/>
</dbReference>
<dbReference type="PANTHER" id="PTHR43788">
    <property type="entry name" value="DNA2/NAM7 HELICASE FAMILY MEMBER"/>
    <property type="match status" value="1"/>
</dbReference>
<keyword evidence="4" id="KW-1185">Reference proteome</keyword>
<name>A0ABY8QUG7_9MICO</name>
<dbReference type="EMBL" id="CP090958">
    <property type="protein sequence ID" value="WGW12677.1"/>
    <property type="molecule type" value="Genomic_DNA"/>
</dbReference>
<dbReference type="InterPro" id="IPR011335">
    <property type="entry name" value="Restrct_endonuc-II-like"/>
</dbReference>
<dbReference type="PANTHER" id="PTHR43788:SF8">
    <property type="entry name" value="DNA-BINDING PROTEIN SMUBP-2"/>
    <property type="match status" value="1"/>
</dbReference>
<feature type="compositionally biased region" description="Basic and acidic residues" evidence="1">
    <location>
        <begin position="1554"/>
        <end position="1566"/>
    </location>
</feature>
<dbReference type="Pfam" id="PF18741">
    <property type="entry name" value="MTES_1575"/>
    <property type="match status" value="1"/>
</dbReference>
<feature type="region of interest" description="Disordered" evidence="1">
    <location>
        <begin position="1439"/>
        <end position="1566"/>
    </location>
</feature>
<dbReference type="Proteomes" id="UP001209083">
    <property type="component" value="Chromosome"/>
</dbReference>
<gene>
    <name evidence="3" type="ORF">LWF01_02590</name>
</gene>
<evidence type="ECO:0000313" key="4">
    <source>
        <dbReference type="Proteomes" id="UP001209083"/>
    </source>
</evidence>
<feature type="compositionally biased region" description="Gly residues" evidence="1">
    <location>
        <begin position="75"/>
        <end position="86"/>
    </location>
</feature>
<feature type="region of interest" description="Disordered" evidence="1">
    <location>
        <begin position="344"/>
        <end position="367"/>
    </location>
</feature>
<feature type="region of interest" description="Disordered" evidence="1">
    <location>
        <begin position="1"/>
        <end position="95"/>
    </location>
</feature>
<dbReference type="SUPFAM" id="SSF52980">
    <property type="entry name" value="Restriction endonuclease-like"/>
    <property type="match status" value="1"/>
</dbReference>
<dbReference type="Pfam" id="PF13195">
    <property type="entry name" value="DUF4011"/>
    <property type="match status" value="1"/>
</dbReference>
<feature type="compositionally biased region" description="Basic and acidic residues" evidence="1">
    <location>
        <begin position="1522"/>
        <end position="1531"/>
    </location>
</feature>
<evidence type="ECO:0000313" key="3">
    <source>
        <dbReference type="EMBL" id="WGW12677.1"/>
    </source>
</evidence>
<feature type="domain" description="Restriction endonuclease type II-like" evidence="2">
    <location>
        <begin position="1261"/>
        <end position="1332"/>
    </location>
</feature>
<protein>
    <submittedName>
        <fullName evidence="3">DUF4011 domain-containing protein</fullName>
    </submittedName>
</protein>
<dbReference type="InterPro" id="IPR027417">
    <property type="entry name" value="P-loop_NTPase"/>
</dbReference>
<dbReference type="RefSeq" id="WP_349639481.1">
    <property type="nucleotide sequence ID" value="NZ_CP090958.1"/>
</dbReference>
<dbReference type="SUPFAM" id="SSF52540">
    <property type="entry name" value="P-loop containing nucleoside triphosphate hydrolases"/>
    <property type="match status" value="1"/>
</dbReference>
<sequence length="1566" mass="168999">MSDHQPDQPESTSATPDHATRAGEPRIAVAPSAVPGAGKLSSDAEGGGAHADAAARGGQPADDDAVDAIAAGRAVPGGSGGSGPGDVGLDPNSLDEAFGRWSEQVGNLGGRDTLLNYRDSREGTIDLTQAHPSGLAQLLAGRATRLSSLIRDHDALADARRRARSIRAKAHQLRSERALDAAYLAVGLATWNGAKGTQALDICAPVLLRRVSLVPRGHRLEDFEITLDDDLVVNPALTRFLRNTHDLDVPAEEWVALADRPGSFDPVPVLDRLRKLTGRVSSFTVTQRLVVSTFADIAGPFRDERLPHDNPMLTALAYTESIARDAAAARGAANLTAGKIDGNDAAAERAKRTPASAGRPSPLPDRDPARELLVLDADGDQQEVIDAAIGGESLCVETPPGTGATQLAVNLAANLAYEGKRVLFVSENGDSLDDFIARCDEAGLTDFAFDARELKKTRQRSMIRKITANERAVKPDTDKVFDALRGFRSELSAHTDALHLEREPWGVSAHGAMEHLARLTSARPAPATTVRLTPELLKSPSGRRERLERDLERLSSLGAFTLGVEDTAWFGAYLPTDDAAASAHEIVNRITSESLPDLLSRMPELAEKADLKPARTVAHWREQLTVLLEIRQTLDRMSPEVFEQPLDDMIAATGTTDYRAKIGSDIGTMARRRLKKLAREFVRPGAIVDDLHRALINVRDQRVRWGRLARHDGMPRVPRGLVDVNEKFSSLWDDLQELNPVMETTPDGAGLERMQLGELQARLEALSDDDDALTDLPERTELDGTLRAAGLGELVADLRQRKVSHDLVAQEFELAWWASVLQAMAADDPAVGGHDGDHMRRVAADFRIADRRHIDMGSERVRWALASGWKTAISTYPDQAGVLRDALRSQTADVGPLVRRAPDVVGALAPVWVMSVLQVPAVLPTGQFFDAVIIADSARVSTPEAAPAIARAHQVIAFGDEKLLGPSTFVVGADRRFGPFGEKADGTDASVFASLGEVLPRYRLHTSYRTCPAGLARFVNEHFYDSTISSLPFARSGDGSGLEFAYVADGTGMPDPASDQVESVDAEVDRVVRLVLDHARNRPRQTLAVVTISPLHAQRVSEAIQRALVDYPYVASFFSERAHEPFVVLDSEHLYGTTRDAVIFSLGYGRTAHGRVLHRMGPLSSRGGEKYLAAAITRARRRLTVVSCFTAADLDESKLHHGASLLPNFLSEVAKGSQSADPLDSGQDLLAATAESDPLLADISERLLRRGLFGQVNYAGEIDLAVANLQADDSGMLVAVESDGTRYAGTASIRERERIREEQLSRRGWHYVRVWSTDVFADPQAETDRIFDTWKAAVEELSPQAVLGAARAAAEVFRRKGDRPNVAPGLPLPTYREVDLDAMLDWIRSDGVERANDDLREMLRIALAQKRRTDEGEKILTEAVRRLREREAEAKAGAAAAAQASVKADDVVNGETGSAGGGAAPDGATADDSTGGTDAEGVAADGADGAGDSTGRSDDDGGAVSDESSGRTVDDGPTETQAEVKKTRPDVEPVLPKLAREDENQGWGDSGDSNDERLLRERPPHW</sequence>
<evidence type="ECO:0000259" key="2">
    <source>
        <dbReference type="Pfam" id="PF18741"/>
    </source>
</evidence>
<reference evidence="3 4" key="1">
    <citation type="submission" date="2023-05" db="EMBL/GenBank/DDBJ databases">
        <title>Lithophilousrod everest ZFBP1038 complete genpme.</title>
        <authorList>
            <person name="Tian M."/>
        </authorList>
    </citation>
    <scope>NUCLEOTIDE SEQUENCE [LARGE SCALE GENOMIC DNA]</scope>
    <source>
        <strain evidence="3 4">ZFBP1038</strain>
    </source>
</reference>
<dbReference type="InterPro" id="IPR050534">
    <property type="entry name" value="Coronavir_polyprotein_1ab"/>
</dbReference>
<organism evidence="3 4">
    <name type="scientific">Saxibacter everestensis</name>
    <dbReference type="NCBI Taxonomy" id="2909229"/>
    <lineage>
        <taxon>Bacteria</taxon>
        <taxon>Bacillati</taxon>
        <taxon>Actinomycetota</taxon>
        <taxon>Actinomycetes</taxon>
        <taxon>Micrococcales</taxon>
        <taxon>Brevibacteriaceae</taxon>
        <taxon>Saxibacter</taxon>
    </lineage>
</organism>
<evidence type="ECO:0000256" key="1">
    <source>
        <dbReference type="SAM" id="MobiDB-lite"/>
    </source>
</evidence>
<feature type="compositionally biased region" description="Low complexity" evidence="1">
    <location>
        <begin position="1465"/>
        <end position="1494"/>
    </location>
</feature>
<dbReference type="Gene3D" id="3.40.50.300">
    <property type="entry name" value="P-loop containing nucleotide triphosphate hydrolases"/>
    <property type="match status" value="2"/>
</dbReference>
<feature type="compositionally biased region" description="Low complexity" evidence="1">
    <location>
        <begin position="50"/>
        <end position="60"/>
    </location>
</feature>
<proteinExistence type="predicted"/>